<evidence type="ECO:0000313" key="4">
    <source>
        <dbReference type="EMBL" id="KAJ5211242.1"/>
    </source>
</evidence>
<evidence type="ECO:0000256" key="1">
    <source>
        <dbReference type="ARBA" id="ARBA00038215"/>
    </source>
</evidence>
<dbReference type="Gene3D" id="3.40.710.10">
    <property type="entry name" value="DD-peptidase/beta-lactamase superfamily"/>
    <property type="match status" value="1"/>
</dbReference>
<accession>A0A9W9N150</accession>
<dbReference type="InterPro" id="IPR012338">
    <property type="entry name" value="Beta-lactam/transpept-like"/>
</dbReference>
<organism evidence="4 5">
    <name type="scientific">Penicillium cf. griseofulvum</name>
    <dbReference type="NCBI Taxonomy" id="2972120"/>
    <lineage>
        <taxon>Eukaryota</taxon>
        <taxon>Fungi</taxon>
        <taxon>Dikarya</taxon>
        <taxon>Ascomycota</taxon>
        <taxon>Pezizomycotina</taxon>
        <taxon>Eurotiomycetes</taxon>
        <taxon>Eurotiomycetidae</taxon>
        <taxon>Eurotiales</taxon>
        <taxon>Aspergillaceae</taxon>
        <taxon>Penicillium</taxon>
    </lineage>
</organism>
<evidence type="ECO:0000259" key="2">
    <source>
        <dbReference type="Pfam" id="PF00144"/>
    </source>
</evidence>
<gene>
    <name evidence="4" type="ORF">N7472_001381</name>
</gene>
<dbReference type="Proteomes" id="UP001150879">
    <property type="component" value="Unassembled WGS sequence"/>
</dbReference>
<protein>
    <submittedName>
        <fullName evidence="4">Peptidase S12 Pab87-related C-terminal</fullName>
    </submittedName>
</protein>
<comment type="similarity">
    <text evidence="1">Belongs to the peptidase S12 family.</text>
</comment>
<dbReference type="InterPro" id="IPR050491">
    <property type="entry name" value="AmpC-like"/>
</dbReference>
<reference evidence="4" key="1">
    <citation type="submission" date="2022-11" db="EMBL/GenBank/DDBJ databases">
        <authorList>
            <person name="Petersen C."/>
        </authorList>
    </citation>
    <scope>NUCLEOTIDE SEQUENCE</scope>
    <source>
        <strain evidence="4">IBT 16849</strain>
    </source>
</reference>
<keyword evidence="5" id="KW-1185">Reference proteome</keyword>
<feature type="domain" description="Peptidase S12 Pab87-related C-terminal" evidence="3">
    <location>
        <begin position="424"/>
        <end position="521"/>
    </location>
</feature>
<evidence type="ECO:0000259" key="3">
    <source>
        <dbReference type="Pfam" id="PF11954"/>
    </source>
</evidence>
<dbReference type="Pfam" id="PF00144">
    <property type="entry name" value="Beta-lactamase"/>
    <property type="match status" value="1"/>
</dbReference>
<dbReference type="EMBL" id="JAPQKP010000001">
    <property type="protein sequence ID" value="KAJ5211242.1"/>
    <property type="molecule type" value="Genomic_DNA"/>
</dbReference>
<proteinExistence type="inferred from homology"/>
<dbReference type="PANTHER" id="PTHR46825:SF14">
    <property type="entry name" value="BETA-LACTAMASE-RELATED DOMAIN-CONTAINING PROTEIN"/>
    <property type="match status" value="1"/>
</dbReference>
<dbReference type="Gene3D" id="2.40.128.600">
    <property type="match status" value="1"/>
</dbReference>
<dbReference type="SUPFAM" id="SSF56601">
    <property type="entry name" value="beta-lactamase/transpeptidase-like"/>
    <property type="match status" value="1"/>
</dbReference>
<dbReference type="InterPro" id="IPR001466">
    <property type="entry name" value="Beta-lactam-related"/>
</dbReference>
<dbReference type="AlphaFoldDB" id="A0A9W9N150"/>
<dbReference type="Pfam" id="PF11954">
    <property type="entry name" value="DUF3471"/>
    <property type="match status" value="1"/>
</dbReference>
<sequence>MYVLLFHVIGFSLNTSTDTMKIRKTEGIPGVSIGVIDHGEIVWTENFGFRDKSKIARPDTHTQYGVGYITMSMVAAGVGKLVEDGKVRWTTLVREIIPEINHDDIYWTHKATIADMLAHRCGLGGEIATLLADGGNGDIQPSLEVLLKTVDRIPRPLPHRESWLMCPWGYTIAAHIIEHISGQPLHEYLESQVFHPLGMTSTTLRASFGVSNNVAEPHASLSDGEAYPLEFQPNFADTLFEGYRGAYSTMNDLLIWAKETLTASQDTVPSANTILKQIPHILSNHVAMGNPSLLERSYGFGWARAQLPGIVGLLGRNSGLWKMSEQPVFGAGSQSRLMIYHQGGGPGYSSFISIFPETQSAVVVLMNTTTASDAADWIARLLIEGLFDFATRTDYVRLAEEGRRRALDQFDTLHNKLAEERIHGTSPLPLESYVGKYNNDEYKYMLEVTLCPESERDLMISFQGHGSQRYTLRHYHDHVFEWSMSLDDVKSSGRYDIADPSYYKIRFEVYPDNRAFRIIWNIHDASLPNGLMFEWKDERLAEAWRAVRADICNGIRLRSQKAL</sequence>
<feature type="domain" description="Beta-lactamase-related" evidence="2">
    <location>
        <begin position="24"/>
        <end position="382"/>
    </location>
</feature>
<dbReference type="PANTHER" id="PTHR46825">
    <property type="entry name" value="D-ALANYL-D-ALANINE-CARBOXYPEPTIDASE/ENDOPEPTIDASE AMPH"/>
    <property type="match status" value="1"/>
</dbReference>
<dbReference type="InterPro" id="IPR021860">
    <property type="entry name" value="Peptidase_S12_Pab87-rel_C"/>
</dbReference>
<name>A0A9W9N150_9EURO</name>
<comment type="caution">
    <text evidence="4">The sequence shown here is derived from an EMBL/GenBank/DDBJ whole genome shotgun (WGS) entry which is preliminary data.</text>
</comment>
<reference evidence="4" key="2">
    <citation type="journal article" date="2023" name="IMA Fungus">
        <title>Comparative genomic study of the Penicillium genus elucidates a diverse pangenome and 15 lateral gene transfer events.</title>
        <authorList>
            <person name="Petersen C."/>
            <person name="Sorensen T."/>
            <person name="Nielsen M.R."/>
            <person name="Sondergaard T.E."/>
            <person name="Sorensen J.L."/>
            <person name="Fitzpatrick D.A."/>
            <person name="Frisvad J.C."/>
            <person name="Nielsen K.L."/>
        </authorList>
    </citation>
    <scope>NUCLEOTIDE SEQUENCE</scope>
    <source>
        <strain evidence="4">IBT 16849</strain>
    </source>
</reference>
<evidence type="ECO:0000313" key="5">
    <source>
        <dbReference type="Proteomes" id="UP001150879"/>
    </source>
</evidence>